<sequence length="221" mass="25350">MTSRNWVYLFFTTLVVGAVTTALVGFIVRWGEFQQLLSDFNIIEFLSILVWLMGVGLIFSILSQMGFFAYLTIHRFGLGIFKSLWNPVQILLIAFVLFDLVYLRYNSFAESGESILPYIGLAVMILVAGLIVALLKTKQTNKEAFIPALFFMIVVTVIEWVPILRVNEQSWIYLMIFPLIICNAYQLLILQKLNQKSQAERQALQERRQSAKKVQKKPSKA</sequence>
<keyword evidence="2" id="KW-1133">Transmembrane helix</keyword>
<comment type="caution">
    <text evidence="3">The sequence shown here is derived from an EMBL/GenBank/DDBJ whole genome shotgun (WGS) entry which is preliminary data.</text>
</comment>
<feature type="transmembrane region" description="Helical" evidence="2">
    <location>
        <begin position="115"/>
        <end position="135"/>
    </location>
</feature>
<dbReference type="InterPro" id="IPR024164">
    <property type="entry name" value="KinB-signalling_activ"/>
</dbReference>
<keyword evidence="1" id="KW-0175">Coiled coil</keyword>
<dbReference type="SMART" id="SM01251">
    <property type="entry name" value="KbaA"/>
    <property type="match status" value="1"/>
</dbReference>
<keyword evidence="2" id="KW-0472">Membrane</keyword>
<gene>
    <name evidence="3" type="ORF">EJA10_21575</name>
</gene>
<feature type="transmembrane region" description="Helical" evidence="2">
    <location>
        <begin position="48"/>
        <end position="72"/>
    </location>
</feature>
<feature type="coiled-coil region" evidence="1">
    <location>
        <begin position="187"/>
        <end position="214"/>
    </location>
</feature>
<dbReference type="GO" id="GO:0045881">
    <property type="term" value="P:positive regulation of sporulation resulting in formation of a cellular spore"/>
    <property type="evidence" value="ECO:0007669"/>
    <property type="project" value="InterPro"/>
</dbReference>
<accession>A0A427TEY2</accession>
<feature type="transmembrane region" description="Helical" evidence="2">
    <location>
        <begin position="84"/>
        <end position="103"/>
    </location>
</feature>
<keyword evidence="2" id="KW-0812">Transmembrane</keyword>
<feature type="transmembrane region" description="Helical" evidence="2">
    <location>
        <begin position="7"/>
        <end position="28"/>
    </location>
</feature>
<dbReference type="OrthoDB" id="2374256at2"/>
<feature type="transmembrane region" description="Helical" evidence="2">
    <location>
        <begin position="170"/>
        <end position="190"/>
    </location>
</feature>
<proteinExistence type="predicted"/>
<dbReference type="RefSeq" id="WP_125482107.1">
    <property type="nucleotide sequence ID" value="NZ_RSFW01000034.1"/>
</dbReference>
<reference evidence="4" key="1">
    <citation type="submission" date="2018-12" db="EMBL/GenBank/DDBJ databases">
        <title>Bacillus chawlae sp. nov., Bacillus glennii sp. nov., and Bacillus saganii sp. nov. Isolated from the Vehicle Assembly Building at Kennedy Space Center where the Viking Spacecraft were Assembled.</title>
        <authorList>
            <person name="Seuylemezian A."/>
            <person name="Vaishampayan P."/>
        </authorList>
    </citation>
    <scope>NUCLEOTIDE SEQUENCE [LARGE SCALE GENOMIC DNA]</scope>
    <source>
        <strain evidence="4">DSM 13966</strain>
    </source>
</reference>
<organism evidence="3 4">
    <name type="scientific">Mesobacillus subterraneus</name>
    <dbReference type="NCBI Taxonomy" id="285983"/>
    <lineage>
        <taxon>Bacteria</taxon>
        <taxon>Bacillati</taxon>
        <taxon>Bacillota</taxon>
        <taxon>Bacilli</taxon>
        <taxon>Bacillales</taxon>
        <taxon>Bacillaceae</taxon>
        <taxon>Mesobacillus</taxon>
    </lineage>
</organism>
<evidence type="ECO:0000256" key="2">
    <source>
        <dbReference type="SAM" id="Phobius"/>
    </source>
</evidence>
<evidence type="ECO:0000256" key="1">
    <source>
        <dbReference type="SAM" id="Coils"/>
    </source>
</evidence>
<dbReference type="Pfam" id="PF14089">
    <property type="entry name" value="KbaA"/>
    <property type="match status" value="1"/>
</dbReference>
<evidence type="ECO:0000313" key="4">
    <source>
        <dbReference type="Proteomes" id="UP000279911"/>
    </source>
</evidence>
<evidence type="ECO:0000313" key="3">
    <source>
        <dbReference type="EMBL" id="RSD21498.1"/>
    </source>
</evidence>
<name>A0A427TEY2_9BACI</name>
<dbReference type="AlphaFoldDB" id="A0A427TEY2"/>
<dbReference type="PIRSF" id="PIRSF029886">
    <property type="entry name" value="KBAA"/>
    <property type="match status" value="1"/>
</dbReference>
<dbReference type="Proteomes" id="UP000279911">
    <property type="component" value="Unassembled WGS sequence"/>
</dbReference>
<protein>
    <submittedName>
        <fullName evidence="3">KinB-signaling pathway activation protein</fullName>
    </submittedName>
</protein>
<dbReference type="EMBL" id="RSFW01000034">
    <property type="protein sequence ID" value="RSD21498.1"/>
    <property type="molecule type" value="Genomic_DNA"/>
</dbReference>
<feature type="transmembrane region" description="Helical" evidence="2">
    <location>
        <begin position="144"/>
        <end position="164"/>
    </location>
</feature>